<evidence type="ECO:0000313" key="2">
    <source>
        <dbReference type="Proteomes" id="UP001159363"/>
    </source>
</evidence>
<comment type="caution">
    <text evidence="1">The sequence shown here is derived from an EMBL/GenBank/DDBJ whole genome shotgun (WGS) entry which is preliminary data.</text>
</comment>
<organism evidence="1 2">
    <name type="scientific">Dryococelus australis</name>
    <dbReference type="NCBI Taxonomy" id="614101"/>
    <lineage>
        <taxon>Eukaryota</taxon>
        <taxon>Metazoa</taxon>
        <taxon>Ecdysozoa</taxon>
        <taxon>Arthropoda</taxon>
        <taxon>Hexapoda</taxon>
        <taxon>Insecta</taxon>
        <taxon>Pterygota</taxon>
        <taxon>Neoptera</taxon>
        <taxon>Polyneoptera</taxon>
        <taxon>Phasmatodea</taxon>
        <taxon>Verophasmatodea</taxon>
        <taxon>Anareolatae</taxon>
        <taxon>Phasmatidae</taxon>
        <taxon>Eurycanthinae</taxon>
        <taxon>Dryococelus</taxon>
    </lineage>
</organism>
<protein>
    <recommendedName>
        <fullName evidence="3">HTH psq-type domain-containing protein</fullName>
    </recommendedName>
</protein>
<evidence type="ECO:0000313" key="1">
    <source>
        <dbReference type="EMBL" id="KAJ8879552.1"/>
    </source>
</evidence>
<proteinExistence type="predicted"/>
<accession>A0ABQ9H5M3</accession>
<gene>
    <name evidence="1" type="ORF">PR048_020160</name>
</gene>
<dbReference type="Proteomes" id="UP001159363">
    <property type="component" value="Chromosome 6"/>
</dbReference>
<name>A0ABQ9H5M3_9NEOP</name>
<sequence>MPGRRTGESNIFLEILVETVLEVQSGRISAYRAAKDFKIPLNTVTDHVNGRRGRKSTSHGRPTAFPLDVEKKIAACVITMVQHRFVLSRKNILSLVGEYVPTKEEAAFPGTSHVATENECMETEVSINFFKIAFLAHIGTERPVLEICDGHKTHGELDPNIIKSGFRKGGIYLFSQDKIPEEWFDKQRLHLWNQINRSHLQARSSNEGSVVSESVVVQAGSSIDGYNKSKGRRLGYKEIFIKKNIKHYVGQVIRFEYGDPIMKYTRKVLTKENAAAFKFPDGDYISSIDITDIIRALSPPKIGRRGEAIFSIDLTTLNV</sequence>
<evidence type="ECO:0008006" key="3">
    <source>
        <dbReference type="Google" id="ProtNLM"/>
    </source>
</evidence>
<dbReference type="EMBL" id="JARBHB010000007">
    <property type="protein sequence ID" value="KAJ8879552.1"/>
    <property type="molecule type" value="Genomic_DNA"/>
</dbReference>
<reference evidence="1 2" key="1">
    <citation type="submission" date="2023-02" db="EMBL/GenBank/DDBJ databases">
        <title>LHISI_Scaffold_Assembly.</title>
        <authorList>
            <person name="Stuart O.P."/>
            <person name="Cleave R."/>
            <person name="Magrath M.J.L."/>
            <person name="Mikheyev A.S."/>
        </authorList>
    </citation>
    <scope>NUCLEOTIDE SEQUENCE [LARGE SCALE GENOMIC DNA]</scope>
    <source>
        <strain evidence="1">Daus_M_001</strain>
        <tissue evidence="1">Leg muscle</tissue>
    </source>
</reference>
<keyword evidence="2" id="KW-1185">Reference proteome</keyword>